<dbReference type="InterPro" id="IPR055190">
    <property type="entry name" value="ATP-synt_VA_C"/>
</dbReference>
<feature type="domain" description="ATP synthase A/B type C-terminal" evidence="6">
    <location>
        <begin position="355"/>
        <end position="407"/>
    </location>
</feature>
<evidence type="ECO:0008006" key="8">
    <source>
        <dbReference type="Google" id="ProtNLM"/>
    </source>
</evidence>
<dbReference type="CDD" id="cd01135">
    <property type="entry name" value="V_A-ATPase_B"/>
    <property type="match status" value="1"/>
</dbReference>
<dbReference type="GO" id="GO:0046034">
    <property type="term" value="P:ATP metabolic process"/>
    <property type="evidence" value="ECO:0007669"/>
    <property type="project" value="InterPro"/>
</dbReference>
<dbReference type="InterPro" id="IPR022879">
    <property type="entry name" value="V-ATPase_su_B/beta"/>
</dbReference>
<keyword evidence="2" id="KW-0813">Transport</keyword>
<sequence>MIKEYLTISDVAGPLIIVEKTIDVKYQELVEIELSSGEIRRGQVLEITKDKAVVQVFEGTRGVDVSNTKVRFLGKVIELPLSLDVLGRIFDGSGRPIDDGPQIIAEKKLDINGNPLNPYARDYPNNFIQTGISSIDVLNTLVRGQKLPIFSGSGLPHAKLASQIARQSKVLGKEEKFAVVFAAMGITFEEANFFISDFRRTGAIEKSVMFVNLADNPAVERLITPRMALTCAEYLAFEKGMHVLVILTDMTNYCEALREVSAARKEVPGRRGYPGYLYTDLATLYERAGRIKGKKGSITLIPILTMPEDDKTHPIPDLTGYITEGQIILSRELHHKGVYPPINVLPSLSRLKDKGIGLNKTREDHANVMNQLFASYARGKEAKELAVILGEAALTEIDKKYVNPSPCFFNFIG</sequence>
<protein>
    <recommendedName>
        <fullName evidence="8">ATPase F1/V1/A1 complex alpha/beta subunit nucleotide-binding domain-containing protein</fullName>
    </recommendedName>
</protein>
<evidence type="ECO:0000256" key="1">
    <source>
        <dbReference type="ARBA" id="ARBA00008936"/>
    </source>
</evidence>
<feature type="domain" description="ATPase F1/V1/A1 complex alpha/beta subunit N-terminal" evidence="5">
    <location>
        <begin position="8"/>
        <end position="74"/>
    </location>
</feature>
<evidence type="ECO:0000256" key="3">
    <source>
        <dbReference type="ARBA" id="ARBA00023065"/>
    </source>
</evidence>
<name>X0ZVA8_9ZZZZ</name>
<evidence type="ECO:0000256" key="2">
    <source>
        <dbReference type="ARBA" id="ARBA00022448"/>
    </source>
</evidence>
<dbReference type="HAMAP" id="MF_00310">
    <property type="entry name" value="ATP_synth_B_arch"/>
    <property type="match status" value="1"/>
</dbReference>
<dbReference type="Pfam" id="PF22919">
    <property type="entry name" value="ATP-synt_VA_C"/>
    <property type="match status" value="1"/>
</dbReference>
<evidence type="ECO:0000259" key="5">
    <source>
        <dbReference type="Pfam" id="PF02874"/>
    </source>
</evidence>
<evidence type="ECO:0000259" key="6">
    <source>
        <dbReference type="Pfam" id="PF22919"/>
    </source>
</evidence>
<dbReference type="PROSITE" id="PS00152">
    <property type="entry name" value="ATPASE_ALPHA_BETA"/>
    <property type="match status" value="1"/>
</dbReference>
<gene>
    <name evidence="7" type="ORF">S01H4_02480</name>
</gene>
<dbReference type="AlphaFoldDB" id="X0ZVA8"/>
<comment type="caution">
    <text evidence="7">The sequence shown here is derived from an EMBL/GenBank/DDBJ whole genome shotgun (WGS) entry which is preliminary data.</text>
</comment>
<dbReference type="EMBL" id="BART01000542">
    <property type="protein sequence ID" value="GAG73399.1"/>
    <property type="molecule type" value="Genomic_DNA"/>
</dbReference>
<dbReference type="PANTHER" id="PTHR43389:SF4">
    <property type="entry name" value="V-TYPE PROTON ATPASE SUBUNIT B"/>
    <property type="match status" value="1"/>
</dbReference>
<dbReference type="SUPFAM" id="SSF52540">
    <property type="entry name" value="P-loop containing nucleoside triphosphate hydrolases"/>
    <property type="match status" value="1"/>
</dbReference>
<dbReference type="InterPro" id="IPR004100">
    <property type="entry name" value="ATPase_F1/V1/A1_a/bsu_N"/>
</dbReference>
<dbReference type="GO" id="GO:1902600">
    <property type="term" value="P:proton transmembrane transport"/>
    <property type="evidence" value="ECO:0007669"/>
    <property type="project" value="InterPro"/>
</dbReference>
<organism evidence="7">
    <name type="scientific">marine sediment metagenome</name>
    <dbReference type="NCBI Taxonomy" id="412755"/>
    <lineage>
        <taxon>unclassified sequences</taxon>
        <taxon>metagenomes</taxon>
        <taxon>ecological metagenomes</taxon>
    </lineage>
</organism>
<dbReference type="Gene3D" id="3.40.50.12240">
    <property type="match status" value="1"/>
</dbReference>
<feature type="domain" description="ATPase F1/V1/A1 complex alpha/beta subunit nucleotide-binding" evidence="4">
    <location>
        <begin position="131"/>
        <end position="349"/>
    </location>
</feature>
<proteinExistence type="inferred from homology"/>
<dbReference type="GO" id="GO:0005524">
    <property type="term" value="F:ATP binding"/>
    <property type="evidence" value="ECO:0007669"/>
    <property type="project" value="InterPro"/>
</dbReference>
<dbReference type="InterPro" id="IPR000194">
    <property type="entry name" value="ATPase_F1/V1/A1_a/bsu_nucl-bd"/>
</dbReference>
<accession>X0ZVA8</accession>
<evidence type="ECO:0000259" key="4">
    <source>
        <dbReference type="Pfam" id="PF00006"/>
    </source>
</evidence>
<dbReference type="Pfam" id="PF00006">
    <property type="entry name" value="ATP-synt_ab"/>
    <property type="match status" value="1"/>
</dbReference>
<dbReference type="NCBIfam" id="NF003235">
    <property type="entry name" value="PRK04196.1"/>
    <property type="match status" value="1"/>
</dbReference>
<dbReference type="CDD" id="cd18118">
    <property type="entry name" value="ATP-synt_V_A-type_beta_N"/>
    <property type="match status" value="1"/>
</dbReference>
<keyword evidence="3" id="KW-0406">Ion transport</keyword>
<dbReference type="InterPro" id="IPR027417">
    <property type="entry name" value="P-loop_NTPase"/>
</dbReference>
<dbReference type="Pfam" id="PF02874">
    <property type="entry name" value="ATP-synt_ab_N"/>
    <property type="match status" value="1"/>
</dbReference>
<evidence type="ECO:0000313" key="7">
    <source>
        <dbReference type="EMBL" id="GAG73399.1"/>
    </source>
</evidence>
<reference evidence="7" key="1">
    <citation type="journal article" date="2014" name="Front. Microbiol.">
        <title>High frequency of phylogenetically diverse reductive dehalogenase-homologous genes in deep subseafloor sedimentary metagenomes.</title>
        <authorList>
            <person name="Kawai M."/>
            <person name="Futagami T."/>
            <person name="Toyoda A."/>
            <person name="Takaki Y."/>
            <person name="Nishi S."/>
            <person name="Hori S."/>
            <person name="Arai W."/>
            <person name="Tsubouchi T."/>
            <person name="Morono Y."/>
            <person name="Uchiyama I."/>
            <person name="Ito T."/>
            <person name="Fujiyama A."/>
            <person name="Inagaki F."/>
            <person name="Takami H."/>
        </authorList>
    </citation>
    <scope>NUCLEOTIDE SEQUENCE</scope>
    <source>
        <strain evidence="7">Expedition CK06-06</strain>
    </source>
</reference>
<comment type="similarity">
    <text evidence="1">Belongs to the ATPase alpha/beta chains family.</text>
</comment>
<dbReference type="InterPro" id="IPR020003">
    <property type="entry name" value="ATPase_a/bsu_AS"/>
</dbReference>
<dbReference type="PANTHER" id="PTHR43389">
    <property type="entry name" value="V-TYPE PROTON ATPASE SUBUNIT B"/>
    <property type="match status" value="1"/>
</dbReference>